<dbReference type="EMBL" id="CAJNON010003016">
    <property type="protein sequence ID" value="CAF1520020.1"/>
    <property type="molecule type" value="Genomic_DNA"/>
</dbReference>
<dbReference type="AlphaFoldDB" id="A0A815UNJ6"/>
<comment type="caution">
    <text evidence="1">The sequence shown here is derived from an EMBL/GenBank/DDBJ whole genome shotgun (WGS) entry which is preliminary data.</text>
</comment>
<sequence>MSISNMHLYQFIREECKKAIVEKPPGRAQIAAASDTPTMATATESKITSGVVEHAKEKWMVIIVKNAFLRNSLIDDIEFKKTLQQIENERKEELKRIDDQCIKKCPKCEKNYIPSEVRQGDCQYHDGYIYNIDDRRKLSNQEARLKIQTAKLLSTSSVTGPNSKPPRLIWSCCLGVYSVDPPCVESTCGQIETLEEEANNSVEQQRIIATRKDEKARKQQRNIDDFLTNFPVTNNH</sequence>
<protein>
    <submittedName>
        <fullName evidence="1">Uncharacterized protein</fullName>
    </submittedName>
</protein>
<reference evidence="1" key="1">
    <citation type="submission" date="2021-02" db="EMBL/GenBank/DDBJ databases">
        <authorList>
            <person name="Nowell W R."/>
        </authorList>
    </citation>
    <scope>NUCLEOTIDE SEQUENCE</scope>
</reference>
<evidence type="ECO:0000313" key="1">
    <source>
        <dbReference type="EMBL" id="CAF1520020.1"/>
    </source>
</evidence>
<gene>
    <name evidence="2" type="ORF">OKA104_LOCUS42703</name>
    <name evidence="1" type="ORF">VCS650_LOCUS43232</name>
</gene>
<dbReference type="Proteomes" id="UP000663891">
    <property type="component" value="Unassembled WGS sequence"/>
</dbReference>
<dbReference type="Proteomes" id="UP000663881">
    <property type="component" value="Unassembled WGS sequence"/>
</dbReference>
<evidence type="ECO:0000313" key="2">
    <source>
        <dbReference type="EMBL" id="CAF4233701.1"/>
    </source>
</evidence>
<evidence type="ECO:0000313" key="3">
    <source>
        <dbReference type="Proteomes" id="UP000663891"/>
    </source>
</evidence>
<accession>A0A815UNJ6</accession>
<proteinExistence type="predicted"/>
<name>A0A815UNJ6_9BILA</name>
<organism evidence="1 3">
    <name type="scientific">Adineta steineri</name>
    <dbReference type="NCBI Taxonomy" id="433720"/>
    <lineage>
        <taxon>Eukaryota</taxon>
        <taxon>Metazoa</taxon>
        <taxon>Spiralia</taxon>
        <taxon>Gnathifera</taxon>
        <taxon>Rotifera</taxon>
        <taxon>Eurotatoria</taxon>
        <taxon>Bdelloidea</taxon>
        <taxon>Adinetida</taxon>
        <taxon>Adinetidae</taxon>
        <taxon>Adineta</taxon>
    </lineage>
</organism>
<dbReference type="EMBL" id="CAJOAY010011217">
    <property type="protein sequence ID" value="CAF4233701.1"/>
    <property type="molecule type" value="Genomic_DNA"/>
</dbReference>